<dbReference type="InterPro" id="IPR036691">
    <property type="entry name" value="Endo/exonu/phosph_ase_sf"/>
</dbReference>
<name>A0A162PAH3_COLIC</name>
<dbReference type="Gene3D" id="3.60.10.10">
    <property type="entry name" value="Endonuclease/exonuclease/phosphatase"/>
    <property type="match status" value="1"/>
</dbReference>
<evidence type="ECO:0000313" key="1">
    <source>
        <dbReference type="EMBL" id="KZL86910.1"/>
    </source>
</evidence>
<dbReference type="EMBL" id="LFIW01000357">
    <property type="protein sequence ID" value="KZL86910.1"/>
    <property type="molecule type" value="Genomic_DNA"/>
</dbReference>
<dbReference type="STRING" id="1573173.A0A162PAH3"/>
<protein>
    <submittedName>
        <fullName evidence="1">Zinc knuckle</fullName>
    </submittedName>
</protein>
<accession>A0A162PAH3</accession>
<dbReference type="SUPFAM" id="SSF56219">
    <property type="entry name" value="DNase I-like"/>
    <property type="match status" value="1"/>
</dbReference>
<evidence type="ECO:0000313" key="2">
    <source>
        <dbReference type="Proteomes" id="UP000076584"/>
    </source>
</evidence>
<dbReference type="Proteomes" id="UP000076584">
    <property type="component" value="Unassembled WGS sequence"/>
</dbReference>
<organism evidence="1 2">
    <name type="scientific">Colletotrichum incanum</name>
    <name type="common">Soybean anthracnose fungus</name>
    <dbReference type="NCBI Taxonomy" id="1573173"/>
    <lineage>
        <taxon>Eukaryota</taxon>
        <taxon>Fungi</taxon>
        <taxon>Dikarya</taxon>
        <taxon>Ascomycota</taxon>
        <taxon>Pezizomycotina</taxon>
        <taxon>Sordariomycetes</taxon>
        <taxon>Hypocreomycetidae</taxon>
        <taxon>Glomerellales</taxon>
        <taxon>Glomerellaceae</taxon>
        <taxon>Colletotrichum</taxon>
        <taxon>Colletotrichum spaethianum species complex</taxon>
    </lineage>
</organism>
<gene>
    <name evidence="1" type="ORF">CI238_09240</name>
</gene>
<comment type="caution">
    <text evidence="1">The sequence shown here is derived from an EMBL/GenBank/DDBJ whole genome shotgun (WGS) entry which is preliminary data.</text>
</comment>
<keyword evidence="2" id="KW-1185">Reference proteome</keyword>
<dbReference type="AlphaFoldDB" id="A0A162PAH3"/>
<sequence length="312" mass="34986">MTAGRKEKPLRLHRDIDRHKRQKVVPLYRVAFLVSRSIPESNWQVDSHEDDPNRTLLATLNLTTTAGPIAIHNAYNAFDSAGKLTLNIDALLQTCTDCRNDLLLGHLNFHHELRGGPRVEPNHAEATKLCIGMQAAEMHCLLDPKKITSTYSRGTDTSKHLSTIDLAFAGPRLYPRFVSYRVVTGVACSCRPEIMKRWRDRIVPINKPPQIIVKVMPEKRSARSVAKKLNTDRSAEETSGVYTMAKLGTRLSIPREAPHIPDLEEIVPHGIRKQKTNAAKAEFIVKTIWPQYSCGKGPAPVLECPPLDSAWK</sequence>
<proteinExistence type="predicted"/>
<reference evidence="1 2" key="1">
    <citation type="submission" date="2015-06" db="EMBL/GenBank/DDBJ databases">
        <title>Survival trade-offs in plant roots during colonization by closely related pathogenic and mutualistic fungi.</title>
        <authorList>
            <person name="Hacquard S."/>
            <person name="Kracher B."/>
            <person name="Hiruma K."/>
            <person name="Weinman A."/>
            <person name="Muench P."/>
            <person name="Garrido Oter R."/>
            <person name="Ver Loren van Themaat E."/>
            <person name="Dallerey J.-F."/>
            <person name="Damm U."/>
            <person name="Henrissat B."/>
            <person name="Lespinet O."/>
            <person name="Thon M."/>
            <person name="Kemen E."/>
            <person name="McHardy A.C."/>
            <person name="Schulze-Lefert P."/>
            <person name="O'Connell R.J."/>
        </authorList>
    </citation>
    <scope>NUCLEOTIDE SEQUENCE [LARGE SCALE GENOMIC DNA]</scope>
    <source>
        <strain evidence="1 2">MAFF 238704</strain>
    </source>
</reference>